<protein>
    <submittedName>
        <fullName evidence="1">Uncharacterized protein</fullName>
    </submittedName>
</protein>
<dbReference type="AlphaFoldDB" id="A0A5B7K6K1"/>
<dbReference type="EMBL" id="VSRR010139732">
    <property type="protein sequence ID" value="MPD04173.1"/>
    <property type="molecule type" value="Genomic_DNA"/>
</dbReference>
<reference evidence="1 2" key="1">
    <citation type="submission" date="2019-05" db="EMBL/GenBank/DDBJ databases">
        <title>Another draft genome of Portunus trituberculatus and its Hox gene families provides insights of decapod evolution.</title>
        <authorList>
            <person name="Jeong J.-H."/>
            <person name="Song I."/>
            <person name="Kim S."/>
            <person name="Choi T."/>
            <person name="Kim D."/>
            <person name="Ryu S."/>
            <person name="Kim W."/>
        </authorList>
    </citation>
    <scope>NUCLEOTIDE SEQUENCE [LARGE SCALE GENOMIC DNA]</scope>
    <source>
        <tissue evidence="1">Muscle</tissue>
    </source>
</reference>
<sequence>MLKLIPMNWPPLPYAELEQLKHVSSFNQDQFYDMKVYSDFIKNRASQGDPTGGKTYTFASKLNFPPQYADLQTVHWLL</sequence>
<comment type="caution">
    <text evidence="1">The sequence shown here is derived from an EMBL/GenBank/DDBJ whole genome shotgun (WGS) entry which is preliminary data.</text>
</comment>
<keyword evidence="2" id="KW-1185">Reference proteome</keyword>
<proteinExistence type="predicted"/>
<gene>
    <name evidence="1" type="ORF">E2C01_099847</name>
</gene>
<dbReference type="Proteomes" id="UP000324222">
    <property type="component" value="Unassembled WGS sequence"/>
</dbReference>
<accession>A0A5B7K6K1</accession>
<evidence type="ECO:0000313" key="1">
    <source>
        <dbReference type="EMBL" id="MPD04173.1"/>
    </source>
</evidence>
<name>A0A5B7K6K1_PORTR</name>
<evidence type="ECO:0000313" key="2">
    <source>
        <dbReference type="Proteomes" id="UP000324222"/>
    </source>
</evidence>
<organism evidence="1 2">
    <name type="scientific">Portunus trituberculatus</name>
    <name type="common">Swimming crab</name>
    <name type="synonym">Neptunus trituberculatus</name>
    <dbReference type="NCBI Taxonomy" id="210409"/>
    <lineage>
        <taxon>Eukaryota</taxon>
        <taxon>Metazoa</taxon>
        <taxon>Ecdysozoa</taxon>
        <taxon>Arthropoda</taxon>
        <taxon>Crustacea</taxon>
        <taxon>Multicrustacea</taxon>
        <taxon>Malacostraca</taxon>
        <taxon>Eumalacostraca</taxon>
        <taxon>Eucarida</taxon>
        <taxon>Decapoda</taxon>
        <taxon>Pleocyemata</taxon>
        <taxon>Brachyura</taxon>
        <taxon>Eubrachyura</taxon>
        <taxon>Portunoidea</taxon>
        <taxon>Portunidae</taxon>
        <taxon>Portuninae</taxon>
        <taxon>Portunus</taxon>
    </lineage>
</organism>